<evidence type="ECO:0000313" key="3">
    <source>
        <dbReference type="EMBL" id="CAE6410334.1"/>
    </source>
</evidence>
<name>A0A8H2WXI7_9AGAM</name>
<evidence type="ECO:0000256" key="1">
    <source>
        <dbReference type="SAM" id="MobiDB-lite"/>
    </source>
</evidence>
<sequence length="355" mass="38678">MSTEAYGLEPRYLLLLVVAQCVVQGSLIPMLATFLSSKSASKRPTTFKIYVILINALSFTQTVIAVLQGFDMMDTAPPRQTLVSVYMYLTGVICASVQAFFIHRCWIIFGKRVLPIIPFLVLLSASLVSGIMVVVCGSAVMGSKLVPNKDLALAVCVASSFILDLFTTTTTIVFLYRTRTGLSEHDSLFSAIWQVMWASAAPPLIVMSITLFNGYIIPGGPLPLTIFSSGINAKVFTLSLMISLLGQSHIRRRLAGSHPSQLPNVDSSRNTMGVISEPVFAPIMATTIEDYPSPPLNLVRAPTTDLSQDSLPSDFNKSRPGSSEVAFEKPKESEDSHAAQLVRFPREARSPHYPT</sequence>
<dbReference type="EMBL" id="CAJMXA010000001">
    <property type="protein sequence ID" value="CAE6410334.1"/>
    <property type="molecule type" value="Genomic_DNA"/>
</dbReference>
<evidence type="ECO:0000313" key="4">
    <source>
        <dbReference type="Proteomes" id="UP000663853"/>
    </source>
</evidence>
<organism evidence="3 4">
    <name type="scientific">Rhizoctonia solani</name>
    <dbReference type="NCBI Taxonomy" id="456999"/>
    <lineage>
        <taxon>Eukaryota</taxon>
        <taxon>Fungi</taxon>
        <taxon>Dikarya</taxon>
        <taxon>Basidiomycota</taxon>
        <taxon>Agaricomycotina</taxon>
        <taxon>Agaricomycetes</taxon>
        <taxon>Cantharellales</taxon>
        <taxon>Ceratobasidiaceae</taxon>
        <taxon>Rhizoctonia</taxon>
    </lineage>
</organism>
<feature type="compositionally biased region" description="Basic and acidic residues" evidence="1">
    <location>
        <begin position="344"/>
        <end position="355"/>
    </location>
</feature>
<keyword evidence="2" id="KW-0812">Transmembrane</keyword>
<keyword evidence="2" id="KW-0472">Membrane</keyword>
<feature type="compositionally biased region" description="Basic and acidic residues" evidence="1">
    <location>
        <begin position="326"/>
        <end position="337"/>
    </location>
</feature>
<feature type="transmembrane region" description="Helical" evidence="2">
    <location>
        <begin position="152"/>
        <end position="176"/>
    </location>
</feature>
<accession>A0A8H2WXI7</accession>
<feature type="compositionally biased region" description="Polar residues" evidence="1">
    <location>
        <begin position="304"/>
        <end position="321"/>
    </location>
</feature>
<dbReference type="Proteomes" id="UP000663853">
    <property type="component" value="Unassembled WGS sequence"/>
</dbReference>
<protein>
    <submittedName>
        <fullName evidence="3">Uncharacterized protein</fullName>
    </submittedName>
</protein>
<feature type="transmembrane region" description="Helical" evidence="2">
    <location>
        <begin position="188"/>
        <end position="212"/>
    </location>
</feature>
<feature type="transmembrane region" description="Helical" evidence="2">
    <location>
        <begin position="82"/>
        <end position="101"/>
    </location>
</feature>
<comment type="caution">
    <text evidence="3">The sequence shown here is derived from an EMBL/GenBank/DDBJ whole genome shotgun (WGS) entry which is preliminary data.</text>
</comment>
<feature type="transmembrane region" description="Helical" evidence="2">
    <location>
        <begin position="113"/>
        <end position="140"/>
    </location>
</feature>
<reference evidence="3" key="1">
    <citation type="submission" date="2021-01" db="EMBL/GenBank/DDBJ databases">
        <authorList>
            <person name="Kaushik A."/>
        </authorList>
    </citation>
    <scope>NUCLEOTIDE SEQUENCE</scope>
    <source>
        <strain evidence="3">AG6-10EEA</strain>
    </source>
</reference>
<feature type="transmembrane region" description="Helical" evidence="2">
    <location>
        <begin position="12"/>
        <end position="35"/>
    </location>
</feature>
<proteinExistence type="predicted"/>
<keyword evidence="2" id="KW-1133">Transmembrane helix</keyword>
<feature type="transmembrane region" description="Helical" evidence="2">
    <location>
        <begin position="224"/>
        <end position="245"/>
    </location>
</feature>
<gene>
    <name evidence="3" type="ORF">RDB_LOCUS11</name>
</gene>
<dbReference type="OrthoDB" id="468at2759"/>
<feature type="transmembrane region" description="Helical" evidence="2">
    <location>
        <begin position="47"/>
        <end position="70"/>
    </location>
</feature>
<dbReference type="AlphaFoldDB" id="A0A8H2WXI7"/>
<evidence type="ECO:0000256" key="2">
    <source>
        <dbReference type="SAM" id="Phobius"/>
    </source>
</evidence>
<feature type="region of interest" description="Disordered" evidence="1">
    <location>
        <begin position="294"/>
        <end position="355"/>
    </location>
</feature>